<dbReference type="OrthoDB" id="7347328at2"/>
<dbReference type="RefSeq" id="WP_006728205.1">
    <property type="nucleotide sequence ID" value="NZ_ALJF01000019.1"/>
</dbReference>
<dbReference type="Proteomes" id="UP000007123">
    <property type="component" value="Unassembled WGS sequence"/>
</dbReference>
<keyword evidence="4" id="KW-1185">Reference proteome</keyword>
<feature type="transmembrane region" description="Helical" evidence="1">
    <location>
        <begin position="55"/>
        <end position="75"/>
    </location>
</feature>
<protein>
    <recommendedName>
        <fullName evidence="2">DUF1468 domain-containing protein</fullName>
    </recommendedName>
</protein>
<evidence type="ECO:0000313" key="4">
    <source>
        <dbReference type="Proteomes" id="UP000007123"/>
    </source>
</evidence>
<proteinExistence type="predicted"/>
<keyword evidence="1" id="KW-0472">Membrane</keyword>
<comment type="caution">
    <text evidence="3">The sequence shown here is derived from an EMBL/GenBank/DDBJ whole genome shotgun (WGS) entry which is preliminary data.</text>
</comment>
<dbReference type="EMBL" id="ALJF01000019">
    <property type="protein sequence ID" value="EKF57498.1"/>
    <property type="molecule type" value="Genomic_DNA"/>
</dbReference>
<evidence type="ECO:0000259" key="2">
    <source>
        <dbReference type="Pfam" id="PF07331"/>
    </source>
</evidence>
<evidence type="ECO:0000313" key="3">
    <source>
        <dbReference type="EMBL" id="EKF57498.1"/>
    </source>
</evidence>
<gene>
    <name evidence="3" type="ORF">QWE_21087</name>
</gene>
<feature type="domain" description="DUF1468" evidence="2">
    <location>
        <begin position="21"/>
        <end position="156"/>
    </location>
</feature>
<reference evidence="3 4" key="1">
    <citation type="journal article" date="2012" name="J. Bacteriol.">
        <title>Draft Genome Sequence of Agrobacterium albertimagni Strain AOL15.</title>
        <authorList>
            <person name="Trimble W.L."/>
            <person name="Phung le T."/>
            <person name="Meyer F."/>
            <person name="Gilbert J.A."/>
            <person name="Silver S."/>
        </authorList>
    </citation>
    <scope>NUCLEOTIDE SEQUENCE [LARGE SCALE GENOMIC DNA]</scope>
    <source>
        <strain evidence="3 4">AOL15</strain>
    </source>
</reference>
<feature type="transmembrane region" description="Helical" evidence="1">
    <location>
        <begin position="17"/>
        <end position="35"/>
    </location>
</feature>
<feature type="transmembrane region" description="Helical" evidence="1">
    <location>
        <begin position="87"/>
        <end position="117"/>
    </location>
</feature>
<sequence length="165" mass="17689">MSTEGHSSGHRTRRPDWAALVIAAVLVAVAGLIFYDVVARLQGGNSYSGIGPATVPKGIAIGLIGLGIWTVFAAMRRDLPEREHQELPPVLFIVAGLAAQMLLLKTLGFSLATGVLFAMTAAGFGKRKFWISLPAGIALSFVVWILFARFLQLSLPAGPLERLFF</sequence>
<name>K2P999_9HYPH</name>
<evidence type="ECO:0000256" key="1">
    <source>
        <dbReference type="SAM" id="Phobius"/>
    </source>
</evidence>
<organism evidence="3 4">
    <name type="scientific">Agrobacterium albertimagni AOL15</name>
    <dbReference type="NCBI Taxonomy" id="1156935"/>
    <lineage>
        <taxon>Bacteria</taxon>
        <taxon>Pseudomonadati</taxon>
        <taxon>Pseudomonadota</taxon>
        <taxon>Alphaproteobacteria</taxon>
        <taxon>Hyphomicrobiales</taxon>
        <taxon>Rhizobiaceae</taxon>
        <taxon>Rhizobium/Agrobacterium group</taxon>
        <taxon>Agrobacterium</taxon>
    </lineage>
</organism>
<accession>K2P999</accession>
<dbReference type="eggNOG" id="ENOG5032T61">
    <property type="taxonomic scope" value="Bacteria"/>
</dbReference>
<dbReference type="Pfam" id="PF07331">
    <property type="entry name" value="TctB"/>
    <property type="match status" value="1"/>
</dbReference>
<keyword evidence="1" id="KW-1133">Transmembrane helix</keyword>
<feature type="transmembrane region" description="Helical" evidence="1">
    <location>
        <begin position="129"/>
        <end position="147"/>
    </location>
</feature>
<dbReference type="InterPro" id="IPR009936">
    <property type="entry name" value="DUF1468"/>
</dbReference>
<keyword evidence="1" id="KW-0812">Transmembrane</keyword>
<dbReference type="PATRIC" id="fig|1156935.5.peg.4291"/>
<dbReference type="STRING" id="1156935.QWE_21087"/>
<dbReference type="AlphaFoldDB" id="K2P999"/>